<keyword evidence="8" id="KW-1185">Reference proteome</keyword>
<dbReference type="PANTHER" id="PTHR35300">
    <property type="entry name" value="COACTIVATOR CBP, KIX DOMAIN-CONTAINING PROTEIN-RELATED"/>
    <property type="match status" value="1"/>
</dbReference>
<feature type="compositionally biased region" description="Low complexity" evidence="5">
    <location>
        <begin position="298"/>
        <end position="311"/>
    </location>
</feature>
<keyword evidence="2" id="KW-0863">Zinc-finger</keyword>
<evidence type="ECO:0000256" key="1">
    <source>
        <dbReference type="ARBA" id="ARBA00022723"/>
    </source>
</evidence>
<protein>
    <recommendedName>
        <fullName evidence="6">TAZ-type domain-containing protein</fullName>
    </recommendedName>
</protein>
<keyword evidence="4" id="KW-0539">Nucleus</keyword>
<evidence type="ECO:0000256" key="4">
    <source>
        <dbReference type="ARBA" id="ARBA00023242"/>
    </source>
</evidence>
<dbReference type="PANTHER" id="PTHR35300:SF4">
    <property type="entry name" value="HISTONE ACETYLTRANSFERASE"/>
    <property type="match status" value="1"/>
</dbReference>
<dbReference type="InterPro" id="IPR000197">
    <property type="entry name" value="Znf_TAZ"/>
</dbReference>
<keyword evidence="1" id="KW-0479">Metal-binding</keyword>
<dbReference type="Gene3D" id="1.20.1020.10">
    <property type="entry name" value="TAZ domain"/>
    <property type="match status" value="1"/>
</dbReference>
<dbReference type="Pfam" id="PF02135">
    <property type="entry name" value="zf-TAZ"/>
    <property type="match status" value="1"/>
</dbReference>
<dbReference type="InterPro" id="IPR035898">
    <property type="entry name" value="TAZ_dom_sf"/>
</dbReference>
<comment type="caution">
    <text evidence="7">The sequence shown here is derived from an EMBL/GenBank/DDBJ whole genome shotgun (WGS) entry which is preliminary data.</text>
</comment>
<evidence type="ECO:0000259" key="6">
    <source>
        <dbReference type="PROSITE" id="PS50134"/>
    </source>
</evidence>
<feature type="compositionally biased region" description="Basic and acidic residues" evidence="5">
    <location>
        <begin position="260"/>
        <end position="278"/>
    </location>
</feature>
<evidence type="ECO:0000313" key="8">
    <source>
        <dbReference type="Proteomes" id="UP000265515"/>
    </source>
</evidence>
<dbReference type="GO" id="GO:0008270">
    <property type="term" value="F:zinc ion binding"/>
    <property type="evidence" value="ECO:0007669"/>
    <property type="project" value="UniProtKB-KW"/>
</dbReference>
<dbReference type="SMART" id="SM00551">
    <property type="entry name" value="ZnF_TAZ"/>
    <property type="match status" value="1"/>
</dbReference>
<evidence type="ECO:0000256" key="2">
    <source>
        <dbReference type="ARBA" id="ARBA00022771"/>
    </source>
</evidence>
<dbReference type="Gramene" id="GBG71461">
    <property type="protein sequence ID" value="GBG71461"/>
    <property type="gene ID" value="CBR_g8879"/>
</dbReference>
<dbReference type="GO" id="GO:0006355">
    <property type="term" value="P:regulation of DNA-templated transcription"/>
    <property type="evidence" value="ECO:0007669"/>
    <property type="project" value="InterPro"/>
</dbReference>
<evidence type="ECO:0000256" key="3">
    <source>
        <dbReference type="ARBA" id="ARBA00022833"/>
    </source>
</evidence>
<feature type="region of interest" description="Disordered" evidence="5">
    <location>
        <begin position="260"/>
        <end position="363"/>
    </location>
</feature>
<dbReference type="PROSITE" id="PS50134">
    <property type="entry name" value="ZF_TAZ"/>
    <property type="match status" value="1"/>
</dbReference>
<dbReference type="GO" id="GO:0003712">
    <property type="term" value="F:transcription coregulator activity"/>
    <property type="evidence" value="ECO:0007669"/>
    <property type="project" value="InterPro"/>
</dbReference>
<dbReference type="Gene3D" id="1.10.246.20">
    <property type="entry name" value="Coactivator CBP, KIX domain"/>
    <property type="match status" value="1"/>
</dbReference>
<evidence type="ECO:0000313" key="7">
    <source>
        <dbReference type="EMBL" id="GBG71461.1"/>
    </source>
</evidence>
<keyword evidence="3" id="KW-0862">Zinc</keyword>
<proteinExistence type="predicted"/>
<dbReference type="InterPro" id="IPR036529">
    <property type="entry name" value="KIX_dom_sf"/>
</dbReference>
<feature type="domain" description="TAZ-type" evidence="6">
    <location>
        <begin position="422"/>
        <end position="502"/>
    </location>
</feature>
<gene>
    <name evidence="7" type="ORF">CBR_g8879</name>
</gene>
<dbReference type="Proteomes" id="UP000265515">
    <property type="component" value="Unassembled WGS sequence"/>
</dbReference>
<reference evidence="7 8" key="1">
    <citation type="journal article" date="2018" name="Cell">
        <title>The Chara Genome: Secondary Complexity and Implications for Plant Terrestrialization.</title>
        <authorList>
            <person name="Nishiyama T."/>
            <person name="Sakayama H."/>
            <person name="Vries J.D."/>
            <person name="Buschmann H."/>
            <person name="Saint-Marcoux D."/>
            <person name="Ullrich K.K."/>
            <person name="Haas F.B."/>
            <person name="Vanderstraeten L."/>
            <person name="Becker D."/>
            <person name="Lang D."/>
            <person name="Vosolsobe S."/>
            <person name="Rombauts S."/>
            <person name="Wilhelmsson P.K.I."/>
            <person name="Janitza P."/>
            <person name="Kern R."/>
            <person name="Heyl A."/>
            <person name="Rumpler F."/>
            <person name="Villalobos L.I.A.C."/>
            <person name="Clay J.M."/>
            <person name="Skokan R."/>
            <person name="Toyoda A."/>
            <person name="Suzuki Y."/>
            <person name="Kagoshima H."/>
            <person name="Schijlen E."/>
            <person name="Tajeshwar N."/>
            <person name="Catarino B."/>
            <person name="Hetherington A.J."/>
            <person name="Saltykova A."/>
            <person name="Bonnot C."/>
            <person name="Breuninger H."/>
            <person name="Symeonidi A."/>
            <person name="Radhakrishnan G.V."/>
            <person name="Van Nieuwerburgh F."/>
            <person name="Deforce D."/>
            <person name="Chang C."/>
            <person name="Karol K.G."/>
            <person name="Hedrich R."/>
            <person name="Ulvskov P."/>
            <person name="Glockner G."/>
            <person name="Delwiche C.F."/>
            <person name="Petrasek J."/>
            <person name="Van de Peer Y."/>
            <person name="Friml J."/>
            <person name="Beilby M."/>
            <person name="Dolan L."/>
            <person name="Kohara Y."/>
            <person name="Sugano S."/>
            <person name="Fujiyama A."/>
            <person name="Delaux P.-M."/>
            <person name="Quint M."/>
            <person name="TheiBen G."/>
            <person name="Hagemann M."/>
            <person name="Harholt J."/>
            <person name="Dunand C."/>
            <person name="Zachgo S."/>
            <person name="Langdale J."/>
            <person name="Maumus F."/>
            <person name="Straeten D.V.D."/>
            <person name="Gould S.B."/>
            <person name="Rensing S.A."/>
        </authorList>
    </citation>
    <scope>NUCLEOTIDE SEQUENCE [LARGE SCALE GENOMIC DNA]</scope>
    <source>
        <strain evidence="7 8">S276</strain>
    </source>
</reference>
<accession>A0A388KN55</accession>
<feature type="compositionally biased region" description="Polar residues" evidence="5">
    <location>
        <begin position="312"/>
        <end position="322"/>
    </location>
</feature>
<name>A0A388KN55_CHABU</name>
<dbReference type="SUPFAM" id="SSF57933">
    <property type="entry name" value="TAZ domain"/>
    <property type="match status" value="1"/>
</dbReference>
<evidence type="ECO:0000256" key="5">
    <source>
        <dbReference type="SAM" id="MobiDB-lite"/>
    </source>
</evidence>
<dbReference type="EMBL" id="BFEA01000147">
    <property type="protein sequence ID" value="GBG71461.1"/>
    <property type="molecule type" value="Genomic_DNA"/>
</dbReference>
<dbReference type="AlphaFoldDB" id="A0A388KN55"/>
<feature type="region of interest" description="Disordered" evidence="5">
    <location>
        <begin position="89"/>
        <end position="110"/>
    </location>
</feature>
<organism evidence="7 8">
    <name type="scientific">Chara braunii</name>
    <name type="common">Braun's stonewort</name>
    <dbReference type="NCBI Taxonomy" id="69332"/>
    <lineage>
        <taxon>Eukaryota</taxon>
        <taxon>Viridiplantae</taxon>
        <taxon>Streptophyta</taxon>
        <taxon>Charophyceae</taxon>
        <taxon>Charales</taxon>
        <taxon>Characeae</taxon>
        <taxon>Chara</taxon>
    </lineage>
</organism>
<dbReference type="OrthoDB" id="1937968at2759"/>
<sequence>MEIHKPQTHANKEWQEKLPKVIMRVEEILYSKAKSQAEYMDLDTLQQRMNQAIDTMIGITDGSDDATDGPQLLPCIEAALSLCCQPSTSPTPRCGRQASGGSRRGCSQGKHRFATHSQRMVDDVRTHESPHLQIHPNQMHHMAPPLQEHYYRSSPLMMPPIASGSGQVAAIVLPQRLSGPVCAPDPTGSTLMQLGFPSRTVNPLLQSVHHASHSPAILGPRDCVRPASVFHSLYDWTNRAEPPCSSGSVDEIPVQRAARECGPRMSSDRWPGDIDLNRVEGSGGVEEWPMTGGELEGSRCSFSQSSPESSSKNTGASPSCWSGPTCDASKDGDSAGAGGGLGDGAVSALSSKDEKGSSPEAACPMRSCSNGLEAVGWAARSAYDKFETLLCSMKQEEGHDWQRKSRADSQVLASIGDMIPAKDEDMIIVQQKWLEMIRHFALCLNSQGPCTMPDFCNRGASLRAHMFECSARECKHPLCAQSRALLDHFSRCVDRCPVCVPVRSGGFGGVKRPRYN</sequence>